<dbReference type="InterPro" id="IPR013968">
    <property type="entry name" value="PKS_KR"/>
</dbReference>
<keyword evidence="13" id="KW-1185">Reference proteome</keyword>
<evidence type="ECO:0000256" key="8">
    <source>
        <dbReference type="PROSITE-ProRule" id="PRU01363"/>
    </source>
</evidence>
<dbReference type="SMART" id="SM00827">
    <property type="entry name" value="PKS_AT"/>
    <property type="match status" value="1"/>
</dbReference>
<evidence type="ECO:0000259" key="9">
    <source>
        <dbReference type="PROSITE" id="PS50075"/>
    </source>
</evidence>
<dbReference type="InterPro" id="IPR042099">
    <property type="entry name" value="ANL_N_sf"/>
</dbReference>
<dbReference type="PROSITE" id="PS00606">
    <property type="entry name" value="KS3_1"/>
    <property type="match status" value="1"/>
</dbReference>
<dbReference type="InterPro" id="IPR006162">
    <property type="entry name" value="Ppantetheine_attach_site"/>
</dbReference>
<evidence type="ECO:0000259" key="10">
    <source>
        <dbReference type="PROSITE" id="PS52004"/>
    </source>
</evidence>
<dbReference type="PROSITE" id="PS52004">
    <property type="entry name" value="KS3_2"/>
    <property type="match status" value="1"/>
</dbReference>
<dbReference type="GO" id="GO:0031177">
    <property type="term" value="F:phosphopantetheine binding"/>
    <property type="evidence" value="ECO:0007669"/>
    <property type="project" value="InterPro"/>
</dbReference>
<dbReference type="InterPro" id="IPR036291">
    <property type="entry name" value="NAD(P)-bd_dom_sf"/>
</dbReference>
<dbReference type="Pfam" id="PF14765">
    <property type="entry name" value="PS-DH"/>
    <property type="match status" value="1"/>
</dbReference>
<reference evidence="12" key="1">
    <citation type="submission" date="2019-10" db="EMBL/GenBank/DDBJ databases">
        <title>Draft genome sequece of Microseira wollei NIES-4236.</title>
        <authorList>
            <person name="Yamaguchi H."/>
            <person name="Suzuki S."/>
            <person name="Kawachi M."/>
        </authorList>
    </citation>
    <scope>NUCLEOTIDE SEQUENCE</scope>
    <source>
        <strain evidence="12">NIES-4236</strain>
    </source>
</reference>
<dbReference type="GO" id="GO:0004315">
    <property type="term" value="F:3-oxoacyl-[acyl-carrier-protein] synthase activity"/>
    <property type="evidence" value="ECO:0007669"/>
    <property type="project" value="InterPro"/>
</dbReference>
<dbReference type="InterPro" id="IPR000873">
    <property type="entry name" value="AMP-dep_synth/lig_dom"/>
</dbReference>
<dbReference type="FunFam" id="3.40.366.10:FF:000002">
    <property type="entry name" value="Probable polyketide synthase 2"/>
    <property type="match status" value="1"/>
</dbReference>
<feature type="domain" description="Carrier" evidence="9">
    <location>
        <begin position="3140"/>
        <end position="3218"/>
    </location>
</feature>
<dbReference type="InterPro" id="IPR020845">
    <property type="entry name" value="AMP-binding_CS"/>
</dbReference>
<dbReference type="SMART" id="SM00822">
    <property type="entry name" value="PKS_KR"/>
    <property type="match status" value="2"/>
</dbReference>
<evidence type="ECO:0000313" key="13">
    <source>
        <dbReference type="Proteomes" id="UP001050975"/>
    </source>
</evidence>
<dbReference type="Gene3D" id="3.30.300.30">
    <property type="match status" value="2"/>
</dbReference>
<dbReference type="InterPro" id="IPR020807">
    <property type="entry name" value="PKS_DH"/>
</dbReference>
<dbReference type="FunFam" id="3.40.47.10:FF:000042">
    <property type="entry name" value="Polyketide synthase Pks13"/>
    <property type="match status" value="1"/>
</dbReference>
<dbReference type="InterPro" id="IPR045851">
    <property type="entry name" value="AMP-bd_C_sf"/>
</dbReference>
<dbReference type="Pfam" id="PF00501">
    <property type="entry name" value="AMP-binding"/>
    <property type="match status" value="1"/>
</dbReference>
<dbReference type="InterPro" id="IPR025110">
    <property type="entry name" value="AMP-bd_C"/>
</dbReference>
<dbReference type="InterPro" id="IPR001227">
    <property type="entry name" value="Ac_transferase_dom_sf"/>
</dbReference>
<dbReference type="InterPro" id="IPR049552">
    <property type="entry name" value="PKS_DH_N"/>
</dbReference>
<keyword evidence="5" id="KW-0276">Fatty acid metabolism</keyword>
<evidence type="ECO:0000256" key="3">
    <source>
        <dbReference type="ARBA" id="ARBA00022679"/>
    </source>
</evidence>
<dbReference type="SUPFAM" id="SSF47336">
    <property type="entry name" value="ACP-like"/>
    <property type="match status" value="2"/>
</dbReference>
<dbReference type="InterPro" id="IPR009081">
    <property type="entry name" value="PP-bd_ACP"/>
</dbReference>
<dbReference type="Pfam" id="PF08659">
    <property type="entry name" value="KR"/>
    <property type="match status" value="2"/>
</dbReference>
<keyword evidence="4" id="KW-0677">Repeat</keyword>
<dbReference type="SMART" id="SM00823">
    <property type="entry name" value="PKS_PP"/>
    <property type="match status" value="2"/>
</dbReference>
<dbReference type="Gene3D" id="3.40.47.10">
    <property type="match status" value="1"/>
</dbReference>
<dbReference type="Gene3D" id="3.40.50.12780">
    <property type="entry name" value="N-terminal domain of ligase-like"/>
    <property type="match status" value="1"/>
</dbReference>
<dbReference type="Pfam" id="PF21089">
    <property type="entry name" value="PKS_DH_N"/>
    <property type="match status" value="1"/>
</dbReference>
<dbReference type="InterPro" id="IPR049490">
    <property type="entry name" value="C883_1060-like_KR_N"/>
</dbReference>
<dbReference type="SMART" id="SM00825">
    <property type="entry name" value="PKS_KS"/>
    <property type="match status" value="1"/>
</dbReference>
<feature type="region of interest" description="C-terminal hotdog fold" evidence="8">
    <location>
        <begin position="2458"/>
        <end position="2594"/>
    </location>
</feature>
<evidence type="ECO:0000256" key="5">
    <source>
        <dbReference type="ARBA" id="ARBA00022832"/>
    </source>
</evidence>
<dbReference type="Gene3D" id="3.40.50.720">
    <property type="entry name" value="NAD(P)-binding Rossmann-like Domain"/>
    <property type="match status" value="2"/>
</dbReference>
<dbReference type="InterPro" id="IPR057326">
    <property type="entry name" value="KR_dom"/>
</dbReference>
<dbReference type="InterPro" id="IPR016039">
    <property type="entry name" value="Thiolase-like"/>
</dbReference>
<dbReference type="PANTHER" id="PTHR43775:SF51">
    <property type="entry name" value="INACTIVE PHENOLPHTHIOCEROL SYNTHESIS POLYKETIDE SYNTHASE TYPE I PKS1-RELATED"/>
    <property type="match status" value="1"/>
</dbReference>
<comment type="caution">
    <text evidence="8">Lacks conserved residue(s) required for the propagation of feature annotation.</text>
</comment>
<dbReference type="PROSITE" id="PS50075">
    <property type="entry name" value="CARRIER"/>
    <property type="match status" value="2"/>
</dbReference>
<feature type="domain" description="PKS/mFAS DH" evidence="11">
    <location>
        <begin position="2315"/>
        <end position="2594"/>
    </location>
</feature>
<dbReference type="Pfam" id="PF00550">
    <property type="entry name" value="PP-binding"/>
    <property type="match status" value="2"/>
</dbReference>
<dbReference type="InterPro" id="IPR014030">
    <property type="entry name" value="Ketoacyl_synth_N"/>
</dbReference>
<dbReference type="InterPro" id="IPR049551">
    <property type="entry name" value="PKS_DH_C"/>
</dbReference>
<dbReference type="PANTHER" id="PTHR43775">
    <property type="entry name" value="FATTY ACID SYNTHASE"/>
    <property type="match status" value="1"/>
</dbReference>
<dbReference type="SUPFAM" id="SSF53901">
    <property type="entry name" value="Thiolase-like"/>
    <property type="match status" value="1"/>
</dbReference>
<dbReference type="PROSITE" id="PS00012">
    <property type="entry name" value="PHOSPHOPANTETHEINE"/>
    <property type="match status" value="1"/>
</dbReference>
<dbReference type="RefSeq" id="WP_226584072.1">
    <property type="nucleotide sequence ID" value="NZ_BLAY01000059.1"/>
</dbReference>
<protein>
    <submittedName>
        <fullName evidence="12">Type I polyketide synthase</fullName>
    </submittedName>
</protein>
<accession>A0AAV3X8D7</accession>
<feature type="region of interest" description="N-terminal hotdog fold" evidence="8">
    <location>
        <begin position="2315"/>
        <end position="2444"/>
    </location>
</feature>
<dbReference type="Pfam" id="PF13193">
    <property type="entry name" value="AMP-binding_C"/>
    <property type="match status" value="1"/>
</dbReference>
<keyword evidence="7" id="KW-0511">Multifunctional enzyme</keyword>
<dbReference type="InterPro" id="IPR018201">
    <property type="entry name" value="Ketoacyl_synth_AS"/>
</dbReference>
<evidence type="ECO:0000256" key="2">
    <source>
        <dbReference type="ARBA" id="ARBA00022553"/>
    </source>
</evidence>
<name>A0AAV3X8D7_9CYAN</name>
<dbReference type="Gene3D" id="3.40.366.10">
    <property type="entry name" value="Malonyl-Coenzyme A Acyl Carrier Protein, domain 2"/>
    <property type="match status" value="1"/>
</dbReference>
<dbReference type="GO" id="GO:0006633">
    <property type="term" value="P:fatty acid biosynthetic process"/>
    <property type="evidence" value="ECO:0007669"/>
    <property type="project" value="InterPro"/>
</dbReference>
<keyword evidence="3" id="KW-0808">Transferase</keyword>
<dbReference type="Gene3D" id="3.10.129.120">
    <property type="match status" value="1"/>
</dbReference>
<dbReference type="InterPro" id="IPR049900">
    <property type="entry name" value="PKS_mFAS_DH"/>
</dbReference>
<evidence type="ECO:0000256" key="4">
    <source>
        <dbReference type="ARBA" id="ARBA00022737"/>
    </source>
</evidence>
<dbReference type="InterPro" id="IPR050091">
    <property type="entry name" value="PKS_NRPS_Biosynth_Enz"/>
</dbReference>
<dbReference type="CDD" id="cd00833">
    <property type="entry name" value="PKS"/>
    <property type="match status" value="1"/>
</dbReference>
<feature type="domain" description="Carrier" evidence="9">
    <location>
        <begin position="1314"/>
        <end position="1389"/>
    </location>
</feature>
<feature type="domain" description="Ketosynthase family 3 (KS3)" evidence="10">
    <location>
        <begin position="1413"/>
        <end position="1851"/>
    </location>
</feature>
<dbReference type="Pfam" id="PF22621">
    <property type="entry name" value="CurL-like_PKS_C"/>
    <property type="match status" value="1"/>
</dbReference>
<dbReference type="PROSITE" id="PS00455">
    <property type="entry name" value="AMP_BINDING"/>
    <property type="match status" value="1"/>
</dbReference>
<dbReference type="Pfam" id="PF02801">
    <property type="entry name" value="Ketoacyl-synt_C"/>
    <property type="match status" value="1"/>
</dbReference>
<dbReference type="Pfam" id="PF00109">
    <property type="entry name" value="ketoacyl-synt"/>
    <property type="match status" value="1"/>
</dbReference>
<evidence type="ECO:0000256" key="7">
    <source>
        <dbReference type="ARBA" id="ARBA00023268"/>
    </source>
</evidence>
<dbReference type="CDD" id="cd08953">
    <property type="entry name" value="KR_2_SDR_x"/>
    <property type="match status" value="1"/>
</dbReference>
<keyword evidence="6" id="KW-0443">Lipid metabolism</keyword>
<dbReference type="InterPro" id="IPR036736">
    <property type="entry name" value="ACP-like_sf"/>
</dbReference>
<evidence type="ECO:0000256" key="6">
    <source>
        <dbReference type="ARBA" id="ARBA00023098"/>
    </source>
</evidence>
<dbReference type="GO" id="GO:0004312">
    <property type="term" value="F:fatty acid synthase activity"/>
    <property type="evidence" value="ECO:0007669"/>
    <property type="project" value="TreeGrafter"/>
</dbReference>
<dbReference type="SUPFAM" id="SSF56801">
    <property type="entry name" value="Acetyl-CoA synthetase-like"/>
    <property type="match status" value="2"/>
</dbReference>
<gene>
    <name evidence="12" type="ORF">MiSe_38710</name>
</gene>
<dbReference type="InterPro" id="IPR014043">
    <property type="entry name" value="Acyl_transferase_dom"/>
</dbReference>
<dbReference type="InterPro" id="IPR016036">
    <property type="entry name" value="Malonyl_transacylase_ACP-bd"/>
</dbReference>
<dbReference type="Pfam" id="PF21394">
    <property type="entry name" value="Beta-ketacyl_N"/>
    <property type="match status" value="2"/>
</dbReference>
<dbReference type="Gene3D" id="1.10.1200.10">
    <property type="entry name" value="ACP-like"/>
    <property type="match status" value="2"/>
</dbReference>
<dbReference type="SMART" id="SM00826">
    <property type="entry name" value="PKS_DH"/>
    <property type="match status" value="1"/>
</dbReference>
<evidence type="ECO:0000259" key="11">
    <source>
        <dbReference type="PROSITE" id="PS52019"/>
    </source>
</evidence>
<dbReference type="PROSITE" id="PS52019">
    <property type="entry name" value="PKS_MFAS_DH"/>
    <property type="match status" value="1"/>
</dbReference>
<dbReference type="Pfam" id="PF00698">
    <property type="entry name" value="Acyl_transf_1"/>
    <property type="match status" value="1"/>
</dbReference>
<dbReference type="Gene3D" id="3.10.129.10">
    <property type="entry name" value="Hotdog Thioesterase"/>
    <property type="match status" value="1"/>
</dbReference>
<dbReference type="SUPFAM" id="SSF55048">
    <property type="entry name" value="Probable ACP-binding domain of malonyl-CoA ACP transacylase"/>
    <property type="match status" value="1"/>
</dbReference>
<dbReference type="InterPro" id="IPR020806">
    <property type="entry name" value="PKS_PP-bd"/>
</dbReference>
<keyword evidence="1" id="KW-0596">Phosphopantetheine</keyword>
<proteinExistence type="predicted"/>
<dbReference type="CDD" id="cd08955">
    <property type="entry name" value="KR_2_FAS_SDR_x"/>
    <property type="match status" value="1"/>
</dbReference>
<dbReference type="Proteomes" id="UP001050975">
    <property type="component" value="Unassembled WGS sequence"/>
</dbReference>
<comment type="caution">
    <text evidence="12">The sequence shown here is derived from an EMBL/GenBank/DDBJ whole genome shotgun (WGS) entry which is preliminary data.</text>
</comment>
<dbReference type="CDD" id="cd05906">
    <property type="entry name" value="A_NRPS_TubE_like"/>
    <property type="match status" value="1"/>
</dbReference>
<sequence>MQLDNKSHSLANSSRKNFPTREVEAAIRSSLTVSDCVVIERQTEKFKQELVAYVVPSGLFAQEQLLCQLQKILPSEWMPTAIVPVSTLPLTPWGEIDETALSHLEIRDTDLVQRWEEQIQSLLEIKQVAVVVQEQVKHQQSLRLSELLPEWKTFTREEINPPVRTEFSHSTNNQISSSSKLAISHGGELKREKNAPTLLSQVLQKTAIQSSEKELGLVYIQSDGSEIIQSYQDLLLDAQKILAGLRKLGLKPLDKIIFQIDQSQDFIPAFWGCVLGGFIPVPISLAPTYEQVNSSVSKLHNAWQMLKQPLILTSARLAPSIRELPAILNIENFQVETVDNLRQNQPDSNIHQSQSDDLALLLLTSGSTGFPKAVMLTHRNLLSMTAATAQMNNFSSQDITLNWMPLEHVGAIVFLGLMAVDLGCQQIHVSTEYILQNPIRWLELIHRHKASISWAPNFAFSLLNERYSEINQRSWDLSSMRFLVNAGEQIVPKTARSFLKLLQQHGLPSNTIHPAFGMSETCSGITWSDGFSLENSSDEMSFVELGPPIPGASIRITDDNNQIVAEGVIGRFQVKGLSVTSGYYENPERNREAFTEDGWFNTGDIGYLQSGRIVLTGRDKDDIIINGVNYYSHEIESVVEEVEGVEVSYTAACAVRAGDNADQLAIFFSPPVYHQTLVKEIIKKIRGSVVKNIGVNPNYIIPVKKEVIPKTAIGKIQRAQLSRMFADGEFDSIIQELGINLDNPNLLPDWFYRQTWRRKLPVTQMSAINGHFLVFLDQLGLGECLGAELQKQGQAWVGIEAGVDFKQLSNNRYQIAPNNPEHYQRLLSVLTANNFPIDKIVHLWTYDSCISEISSLESLSQAQTRVYSLLSLIKALANIPKSHHPLELLVVSNYTQFTSPADEIAYEKSPLLGLLKVISQEIAGLTCRHVDLTLDEPGVNAERILQEIHVLSGESEVAYRDGQRWIPRLEKVDFRSSQKQELPFKSGGMYLISGGLGGVGVEIAKYLLKHYKARLLLVGRTSLPEKSTWQTYIGQSNVISQKIAAYQELEQLGGEITYEAVDVCDLQRLQQVVAQTKSRWGCQLDGVLHLAGTYQQRSLIEESHESWSAALRSKVGGAWVLNQLLKDDPQAVFISFSSVSSFLGGATVGAFVAANQFLQSFAHYQRSKCGLNSYCFSWSLWDGIGISQDYQRSKLAITKGYCAINARQGLYSLLIGLNYQQEQLLVGLDGSNRHIRGHVEDTYSLEKLTAYFTASGDSSVAEGLSKLVVRDRFGILSTCNFVQLQQMPLTQRGIIDREKLTRGDLREPANDQAQPVTDIERQVGRIWQEVLGLEEVGIHDNFFELGGHSLLLAQAQSKLQDFFRIPLSIVDMFKYPTISTLAKYLSQGQTESPAVVQGQKRAQVRSSRQAANKSDIAVIGMSCRFPGANNIDEFWQNLCNGVESISFFSDEEIIATGVDPAVVKNPNYVKAKPILSDVESFDADFFGYSSKEAELIDPQQRLLLECAWESLEDAGYNPFTYDGAIGIYAGAVMNTYLLNNIYPNRHQLDVNDNLQVATVDSMGGLQMMVANDKDYLTTRISYKLNLTGPSVNVQTACSTSLVTIHMAGASLLSGESDMVLAGGVSVHVPQKAGHLYQEGMIVTPDGHCRAFDARAQGTIFGSGVGMVVLKRLEDAIADGDHIYAVIKGSAVNNDGGTKVGYMAPNGDGQAAVVTEAIAMAGVDAETITYVEAHGTGTPLGDPIEIGGLTQAFRASTQQKNFCGIGSVKTNVGHLQIASGVAGFIKTVLSLYHKKIPPSLHFEQPNPQLDLPNTPFYVNTTLQDWQTSAYPRRAGVNSLGIGGTNAHVILEEAPEIAQVKNEFNRPYHLLTLSVKNDQALAELRQRYWELLTTNAEVSIADICYTANTGREHFKHRLAIVADSREQLIEQLADLTSPNSAQSNNKSPKIAFLFTGQGSQYINMGRQLYDTQPIFRQTLEQCDEILRPYLDHSLLEVLYPSQALEQASSLLDQTAYTQPALFAIEYALYQLWKSWGIEPDVVMGHSVGEYVAATVAGVFSLSDGLKLIANRGQLMQQLPSGGEMVSLMASEERVRQVIAPYNGRVALAAINGSESVVISGAREDIAAVCQQLEALLIKTKRLQVSHAFHSPLMTPMLADFEAIANQVTYNQPQIPLVSNVTGKIADESITTAQYWVHHVCQTVRFTDSMETLHQLGYEVFLEIGPKPILLGMGHQCLPDSEGLWLPSLREGIPEWQQLLESLAKLYVQGVNVNWSGFEQDYPHRKVALPTYPFQRQRYWIENTSPRHQQQQYSTKLHPLIDKKLQLPLSKEILFESEFSTQNLPFLADYQVYNKVVVAAACHLSMILGAAKLTFANEACLLENIVFPQALAIPEDRARTVQLVLSLEESGASFKLISFDTVPNNSTQVNQWLVHATGKISQGVNTTPETVFLPQIQTRCTQQIPAIEIYQSWQKRQIQLGASFQWLDSVWCGEGEALAKLKWLSVLDGLEEYQLYPGLMDSCGQLSSIFFSDDETFVPFAIESFKFYQRPQSQQLWCHLVRSQSEKSDIRLFDANGQLIAEIKGFEASKATPNTLLPSLQQELKENYLENWLYEVEWHPQVRFSSEQLSPDYLPALAEISPNLQAQYELVQVEPRHWLLLADQQGISQQLADKLATHSQLCTLVFVGEEYEQLDQQQFKINPSNPQHYQKLLQAINSKPLPLYGVVHCWSLDTVKAAELTAADLAQASLLGCGSTLHLVQALTGANLSAHPRLWLVTQGAVAITNLEGVAQSSLWGMARAIANEHPELNCVRVDLTPKADAEVVQALFEEIWFPTTEDQIALTDQLRYVARLARYRKPEDVETAAHKPLSFREDSTYLITGGMGGLGLLIARWMVQQGARNLVLVGRSGLSVAVNEQLQELEQAGAQVKVAQADVSDVEQITKVLSEIEQTLPPLRGIIHSAGVWDDGVIQQQNWQRFTKVLAPKVQGAWHLHTLTQNQPLDFFVMFSSIASLIGNPGQSNYAAANAFLDALAHHRQAQGIPGLSINWGAWSQIGAFAQRQLDQQTKMQGIGTFTPEQGLVALEQLLSQSSAQVAVVPLKWSEFLMKLSFRSPFFANFTHTLAKKLEQSDFRTRLAAAKADERYQLLIDHICSQVAQVIGHNLSQTLDLQQGFLELGIDSLTALELRNRLQNSLGCSLPSTLVFDYPTITKLTDYLAKEVLSIEPSASEQQASDAEGNLRLSSDLSTALDELSESEIEKLLAQELTIIQESKGK</sequence>
<dbReference type="SUPFAM" id="SSF51735">
    <property type="entry name" value="NAD(P)-binding Rossmann-fold domains"/>
    <property type="match status" value="4"/>
</dbReference>
<dbReference type="InterPro" id="IPR014031">
    <property type="entry name" value="Ketoacyl_synth_C"/>
</dbReference>
<evidence type="ECO:0000256" key="1">
    <source>
        <dbReference type="ARBA" id="ARBA00022450"/>
    </source>
</evidence>
<dbReference type="InterPro" id="IPR020841">
    <property type="entry name" value="PKS_Beta-ketoAc_synthase_dom"/>
</dbReference>
<organism evidence="12 13">
    <name type="scientific">Microseira wollei NIES-4236</name>
    <dbReference type="NCBI Taxonomy" id="2530354"/>
    <lineage>
        <taxon>Bacteria</taxon>
        <taxon>Bacillati</taxon>
        <taxon>Cyanobacteriota</taxon>
        <taxon>Cyanophyceae</taxon>
        <taxon>Oscillatoriophycideae</taxon>
        <taxon>Aerosakkonematales</taxon>
        <taxon>Aerosakkonemataceae</taxon>
        <taxon>Microseira</taxon>
    </lineage>
</organism>
<evidence type="ECO:0000313" key="12">
    <source>
        <dbReference type="EMBL" id="GET39107.1"/>
    </source>
</evidence>
<keyword evidence="2" id="KW-0597">Phosphoprotein</keyword>
<dbReference type="EMBL" id="BLAY01000059">
    <property type="protein sequence ID" value="GET39107.1"/>
    <property type="molecule type" value="Genomic_DNA"/>
</dbReference>
<dbReference type="SMART" id="SM01294">
    <property type="entry name" value="PKS_PP_betabranch"/>
    <property type="match status" value="1"/>
</dbReference>
<dbReference type="SUPFAM" id="SSF52151">
    <property type="entry name" value="FabD/lysophospholipase-like"/>
    <property type="match status" value="1"/>
</dbReference>
<dbReference type="FunFam" id="1.10.1200.10:FF:000007">
    <property type="entry name" value="Probable polyketide synthase pks17"/>
    <property type="match status" value="1"/>
</dbReference>
<dbReference type="InterPro" id="IPR016035">
    <property type="entry name" value="Acyl_Trfase/lysoPLipase"/>
</dbReference>
<dbReference type="Gene3D" id="3.30.70.3290">
    <property type="match status" value="1"/>
</dbReference>